<evidence type="ECO:0000313" key="2">
    <source>
        <dbReference type="Proteomes" id="UP001208689"/>
    </source>
</evidence>
<protein>
    <submittedName>
        <fullName evidence="1">Uncharacterized protein</fullName>
    </submittedName>
</protein>
<sequence>MKPFLQISVISTLEKEWSHKHILSLIKKRFERTHKVPARWIETEDCGLLFELIYPSESRFLECYKMGHDLFNQLAEELNSSKSLPNTIFIEAMNAKKSQYDSTLGKNYLVLKYRTNLKKPMRESYQFAGNIVKLFGVAFSIEEIEDGFLFFYMRKNDFLGFQIDPTNYREVKDWIQYLGVDLEDERIQKLLGFIKNLNQN</sequence>
<evidence type="ECO:0000313" key="1">
    <source>
        <dbReference type="EMBL" id="UYP45881.1"/>
    </source>
</evidence>
<proteinExistence type="predicted"/>
<gene>
    <name evidence="1" type="ORF">NEF87_002166</name>
</gene>
<organism evidence="1 2">
    <name type="scientific">Candidatus Lokiarchaeum ossiferum</name>
    <dbReference type="NCBI Taxonomy" id="2951803"/>
    <lineage>
        <taxon>Archaea</taxon>
        <taxon>Promethearchaeati</taxon>
        <taxon>Promethearchaeota</taxon>
        <taxon>Promethearchaeia</taxon>
        <taxon>Promethearchaeales</taxon>
        <taxon>Promethearchaeaceae</taxon>
        <taxon>Candidatus Lokiarchaeum</taxon>
    </lineage>
</organism>
<accession>A0ABY6HQU2</accession>
<name>A0ABY6HQU2_9ARCH</name>
<keyword evidence="2" id="KW-1185">Reference proteome</keyword>
<reference evidence="1" key="1">
    <citation type="submission" date="2022-09" db="EMBL/GenBank/DDBJ databases">
        <title>Actin cytoskeleton and complex cell architecture in an #Asgard archaeon.</title>
        <authorList>
            <person name="Ponce Toledo R.I."/>
            <person name="Schleper C."/>
            <person name="Rodrigues Oliveira T."/>
            <person name="Wollweber F."/>
            <person name="Xu J."/>
            <person name="Rittmann S."/>
            <person name="Klingl A."/>
            <person name="Pilhofer M."/>
        </authorList>
    </citation>
    <scope>NUCLEOTIDE SEQUENCE</scope>
    <source>
        <strain evidence="1">B-35</strain>
    </source>
</reference>
<dbReference type="Proteomes" id="UP001208689">
    <property type="component" value="Chromosome"/>
</dbReference>
<dbReference type="EMBL" id="CP104013">
    <property type="protein sequence ID" value="UYP45881.1"/>
    <property type="molecule type" value="Genomic_DNA"/>
</dbReference>